<dbReference type="Gene3D" id="2.60.40.10">
    <property type="entry name" value="Immunoglobulins"/>
    <property type="match status" value="4"/>
</dbReference>
<keyword evidence="3" id="KW-1185">Reference proteome</keyword>
<accession>A0A2T0S0T7</accession>
<feature type="domain" description="Ig-like" evidence="1">
    <location>
        <begin position="671"/>
        <end position="789"/>
    </location>
</feature>
<dbReference type="OrthoDB" id="1652165at2"/>
<dbReference type="InterPro" id="IPR041498">
    <property type="entry name" value="Big_6"/>
</dbReference>
<comment type="caution">
    <text evidence="2">The sequence shown here is derived from an EMBL/GenBank/DDBJ whole genome shotgun (WGS) entry which is preliminary data.</text>
</comment>
<dbReference type="Proteomes" id="UP000238375">
    <property type="component" value="Unassembled WGS sequence"/>
</dbReference>
<sequence length="1696" mass="167817">MMSYLTSRIRAGSIVVSVLFLLLLLPGWAQAQFPTLPAVPTTCSYTTAPATVSLTASAASAGFSTTYLLVDMNSGVIVRANTSAPVFTTVPAGIYYAVAAHYTGGLNNASAGNLISQVFSSNQCLSYGTPLALKVCAAAGSCDYQTAPASFSFTAANVPSGVNTTYVLVDQSTGKIAQTSATTSFSGVAVGDYTITSIHYSGSLTALAAGNRLYDVVNNAANCRAVSQPLPLKVCNAPLLITGPAAGTTVASLNPPISGTSTPGSSVTVTGSAGSTGGPCITTANASGNWTCTSLVFPAGPASVTATNGVTSAVSSFTAATPTTMTVNPPVPGPITQPVSGTTTPGNLVTITGPGNTTLCSTTASASGAFSCSVTLPTGPSSITVTTTGPGGTTSTPLTVTAVAAPTVAINGPSGTQTSTSPTVSGTATPGSVVSITGPGNATLCSTTATAGGSFSCTVSVPTGPATLTATASNPGGTATATTSFTATSVPSLTVATNNTLASTTPTISGTATPGSQVVITGPGPTTLCSTTASANGTFACSLTSPLPTGPTAMTVTASNPGGTTTQAVALTLVNPTPTLSAQPVASQTACIGGIATLSVSASAAVGTMLYQWQTATSSTGTFSNITGATSATYTAPTTTAGQLYYRVVVSNSESGTATSSTATVTTVGAPAISVQPTATQTVCAGSPVSLSVATSGGIAPLTYQWQSASSAGGTFTPINGATQLAYSVPTATAATTYYRVLVSSGGAGCGTVNSSVAAVTVNAQPVIAGASPANPATCATTTGSITLSGLVPSVAHTISYSKNGGTAITATLTANGSGNVVLNGLGAGTYTGITATVGSCVSAPYAATITLTDPVPAALTASQLTAYSPTSCGTSTGRIEITGLPANTGGIVVGYSKNGTATTVTVATDGSGKAILSSLSAGTYSAFTVQTGSCTTAPFAGPVNIADPGLTALSGNNVSSTSPTACGATDGSITLSGLPANTALVISYQKNGTAMTASVTTSNAGQVTLAGQSAGVYTQITYAQGACTSTPFSGTVTIADPGVTPLTAANVSSKAPTFCGGTNGHIDITGLASNQAITINYKKDGVAQSPINGITDATGKIVIGSLAQANYTDITYTLGACTSAAYTGTINMQQPELSSSQVTGYNPAVCGANTGRIELTGLGSNQSLNVNYVYNGTTQVVAVSSDATGKATITGLFSGTYTAISYAQGACTSTVYAGPLYLANPSPTALSSSNVLGINPTQCGQTNGRIEITGLAGSASTTITYKRNGVVQSASVTADASGKATIASLLAGTYSDFTYSQGACTSAPYIGPVTLTDPTPTALSQGNVASFNPTSCTATDGRIEITGLASNVSTTLTYAKNGVSTTAVVTTDNSGKATLAVGVGNYSNFSYLQGTCVSNPYTATLTVSATGCGRLYVNAYLQGALIANGGSVSSTGKPLMRDNLRAGGYLPLSDPYRTATYSSLFPQVNNAQSQSIPASLTAVTGEKAIVDWVLVELRDKLNPATVSYTRSGLLLRDGTVLDTDGQAGLTFSSALADNYYVAIRHRNHLGAMTLQPISYAGTSAATTVDFITMTDAQLWNASGYDGMERSTTTASSQTVRALWAGSTAASGKVKYSGAGSGLPTLLSNIVNYPGGTAAFNYTNAYGYLNGDVNLDGRSLYIGNGNDGAIILGNILAYPLNSSGVYNYNLMLQQLP</sequence>
<dbReference type="EMBL" id="PVTE01000035">
    <property type="protein sequence ID" value="PRY27025.1"/>
    <property type="molecule type" value="Genomic_DNA"/>
</dbReference>
<dbReference type="RefSeq" id="WP_146141542.1">
    <property type="nucleotide sequence ID" value="NZ_PVTE01000035.1"/>
</dbReference>
<proteinExistence type="predicted"/>
<dbReference type="InterPro" id="IPR013783">
    <property type="entry name" value="Ig-like_fold"/>
</dbReference>
<evidence type="ECO:0000313" key="3">
    <source>
        <dbReference type="Proteomes" id="UP000238375"/>
    </source>
</evidence>
<dbReference type="PROSITE" id="PS50835">
    <property type="entry name" value="IG_LIKE"/>
    <property type="match status" value="1"/>
</dbReference>
<protein>
    <recommendedName>
        <fullName evidence="1">Ig-like domain-containing protein</fullName>
    </recommendedName>
</protein>
<dbReference type="Pfam" id="PF17936">
    <property type="entry name" value="Big_6"/>
    <property type="match status" value="2"/>
</dbReference>
<reference evidence="2 3" key="1">
    <citation type="submission" date="2018-03" db="EMBL/GenBank/DDBJ databases">
        <title>Genomic Encyclopedia of Archaeal and Bacterial Type Strains, Phase II (KMG-II): from individual species to whole genera.</title>
        <authorList>
            <person name="Goeker M."/>
        </authorList>
    </citation>
    <scope>NUCLEOTIDE SEQUENCE [LARGE SCALE GENOMIC DNA]</scope>
    <source>
        <strain evidence="2 3">DSM 28354</strain>
    </source>
</reference>
<evidence type="ECO:0000259" key="1">
    <source>
        <dbReference type="PROSITE" id="PS50835"/>
    </source>
</evidence>
<name>A0A2T0S0T7_9BACT</name>
<dbReference type="Gene3D" id="2.60.40.2700">
    <property type="match status" value="2"/>
</dbReference>
<evidence type="ECO:0000313" key="2">
    <source>
        <dbReference type="EMBL" id="PRY27025.1"/>
    </source>
</evidence>
<gene>
    <name evidence="2" type="ORF">CLV58_13527</name>
</gene>
<dbReference type="InterPro" id="IPR007110">
    <property type="entry name" value="Ig-like_dom"/>
</dbReference>
<organism evidence="2 3">
    <name type="scientific">Spirosoma oryzae</name>
    <dbReference type="NCBI Taxonomy" id="1469603"/>
    <lineage>
        <taxon>Bacteria</taxon>
        <taxon>Pseudomonadati</taxon>
        <taxon>Bacteroidota</taxon>
        <taxon>Cytophagia</taxon>
        <taxon>Cytophagales</taxon>
        <taxon>Cytophagaceae</taxon>
        <taxon>Spirosoma</taxon>
    </lineage>
</organism>